<comment type="caution">
    <text evidence="1">The sequence shown here is derived from an EMBL/GenBank/DDBJ whole genome shotgun (WGS) entry which is preliminary data.</text>
</comment>
<sequence>RGHAFIVFSQSIEERTRGAAECLNLFGAYSAPRCTPERFSDVGDVLRQRVRRLHRQMGAPAGASAQEACSELLGRPCLRCDTSSDLPLRPHAPRIVSWPTLGNEPGWLADRLGPGDRRSLPDLSHALPLPSPSVDAVVEEGGGHSLYIDPALERNRTMHAEFAGSGVSRGVFVAGKTRIEGVGVFFAAEKDGRIRAPEGASLYFAGVDVQSAFCQHKVPAHQRPVSCLPAAAAGELGGVGRLGGRRAAPRTRLRPQLAVAPMGWSWALCVAQHAHERALGGCRALRPELRAVDFAPPPSPLDQPTHPLRVDNALVVGSDREEVTRVRRLASEALEAAGLAVHDETDASESMATLGEQGDQPDIERALGHCTFAALCRRESLSCFSAASAFVQQGYQRARPLWASARKELRIFRGVPIILRAQLDAPWSSQVVVTDACETGRASMVADWMT</sequence>
<name>A0ABN9YAP5_9DINO</name>
<reference evidence="1" key="1">
    <citation type="submission" date="2023-10" db="EMBL/GenBank/DDBJ databases">
        <authorList>
            <person name="Chen Y."/>
            <person name="Shah S."/>
            <person name="Dougan E. K."/>
            <person name="Thang M."/>
            <person name="Chan C."/>
        </authorList>
    </citation>
    <scope>NUCLEOTIDE SEQUENCE [LARGE SCALE GENOMIC DNA]</scope>
</reference>
<keyword evidence="2" id="KW-1185">Reference proteome</keyword>
<proteinExistence type="predicted"/>
<feature type="non-terminal residue" evidence="1">
    <location>
        <position position="1"/>
    </location>
</feature>
<evidence type="ECO:0000313" key="2">
    <source>
        <dbReference type="Proteomes" id="UP001189429"/>
    </source>
</evidence>
<evidence type="ECO:0000313" key="1">
    <source>
        <dbReference type="EMBL" id="CAK0908668.1"/>
    </source>
</evidence>
<feature type="non-terminal residue" evidence="1">
    <location>
        <position position="450"/>
    </location>
</feature>
<dbReference type="EMBL" id="CAUYUJ010022059">
    <property type="protein sequence ID" value="CAK0908668.1"/>
    <property type="molecule type" value="Genomic_DNA"/>
</dbReference>
<protein>
    <submittedName>
        <fullName evidence="1">Uncharacterized protein</fullName>
    </submittedName>
</protein>
<gene>
    <name evidence="1" type="ORF">PCOR1329_LOCUS83279</name>
</gene>
<dbReference type="Proteomes" id="UP001189429">
    <property type="component" value="Unassembled WGS sequence"/>
</dbReference>
<accession>A0ABN9YAP5</accession>
<organism evidence="1 2">
    <name type="scientific">Prorocentrum cordatum</name>
    <dbReference type="NCBI Taxonomy" id="2364126"/>
    <lineage>
        <taxon>Eukaryota</taxon>
        <taxon>Sar</taxon>
        <taxon>Alveolata</taxon>
        <taxon>Dinophyceae</taxon>
        <taxon>Prorocentrales</taxon>
        <taxon>Prorocentraceae</taxon>
        <taxon>Prorocentrum</taxon>
    </lineage>
</organism>